<dbReference type="InterPro" id="IPR027417">
    <property type="entry name" value="P-loop_NTPase"/>
</dbReference>
<name>A0ABD7TBG2_9PSED</name>
<dbReference type="Gene3D" id="1.10.10.10">
    <property type="entry name" value="Winged helix-like DNA-binding domain superfamily/Winged helix DNA-binding domain"/>
    <property type="match status" value="1"/>
</dbReference>
<feature type="transmembrane region" description="Helical" evidence="17">
    <location>
        <begin position="114"/>
        <end position="136"/>
    </location>
</feature>
<evidence type="ECO:0000256" key="15">
    <source>
        <dbReference type="PROSITE-ProRule" id="PRU00289"/>
    </source>
</evidence>
<evidence type="ECO:0000256" key="12">
    <source>
        <dbReference type="ARBA" id="ARBA00023136"/>
    </source>
</evidence>
<evidence type="ECO:0000256" key="1">
    <source>
        <dbReference type="ARBA" id="ARBA00004651"/>
    </source>
</evidence>
<evidence type="ECO:0000256" key="6">
    <source>
        <dbReference type="ARBA" id="ARBA00022692"/>
    </source>
</evidence>
<dbReference type="Pfam" id="PF13491">
    <property type="entry name" value="FtsK_4TM"/>
    <property type="match status" value="1"/>
</dbReference>
<dbReference type="GO" id="GO:0005886">
    <property type="term" value="C:plasma membrane"/>
    <property type="evidence" value="ECO:0007669"/>
    <property type="project" value="UniProtKB-SubCell"/>
</dbReference>
<keyword evidence="13" id="KW-0131">Cell cycle</keyword>
<evidence type="ECO:0000256" key="2">
    <source>
        <dbReference type="ARBA" id="ARBA00006474"/>
    </source>
</evidence>
<dbReference type="GO" id="GO:0007059">
    <property type="term" value="P:chromosome segregation"/>
    <property type="evidence" value="ECO:0007669"/>
    <property type="project" value="UniProtKB-KW"/>
</dbReference>
<feature type="transmembrane region" description="Helical" evidence="17">
    <location>
        <begin position="27"/>
        <end position="47"/>
    </location>
</feature>
<evidence type="ECO:0000256" key="13">
    <source>
        <dbReference type="ARBA" id="ARBA00023306"/>
    </source>
</evidence>
<dbReference type="RefSeq" id="WP_099491825.1">
    <property type="nucleotide sequence ID" value="NZ_CP078013.2"/>
</dbReference>
<feature type="domain" description="FtsK" evidence="18">
    <location>
        <begin position="442"/>
        <end position="654"/>
    </location>
</feature>
<dbReference type="FunFam" id="3.40.50.300:FF:000209">
    <property type="entry name" value="Cell division protein FtsK"/>
    <property type="match status" value="1"/>
</dbReference>
<reference evidence="19" key="1">
    <citation type="journal article" date="2022" name="Front. Plant Sci.">
        <title>Agronomic efficiency and genome mining analysis of the wheat-biostimulant rhizospheric bacterium Pseudomonas pergaminensis sp. nov. strain 1008T.</title>
        <authorList>
            <person name="Diaz M."/>
            <person name="Bach T."/>
            <person name="Gonzalez Anta G."/>
            <person name="Agaras B."/>
            <person name="Wibberg D."/>
            <person name="Noguera F."/>
            <person name="Canciani W."/>
            <person name="Valverde C."/>
        </authorList>
    </citation>
    <scope>NUCLEOTIDE SEQUENCE</scope>
    <source>
        <strain evidence="19">1008</strain>
    </source>
</reference>
<dbReference type="InterPro" id="IPR036390">
    <property type="entry name" value="WH_DNA-bd_sf"/>
</dbReference>
<comment type="similarity">
    <text evidence="2">Belongs to the FtsK/SpoIIIE/SftA family.</text>
</comment>
<dbReference type="PANTHER" id="PTHR22683">
    <property type="entry name" value="SPORULATION PROTEIN RELATED"/>
    <property type="match status" value="1"/>
</dbReference>
<evidence type="ECO:0000256" key="11">
    <source>
        <dbReference type="ARBA" id="ARBA00023125"/>
    </source>
</evidence>
<dbReference type="GO" id="GO:0051301">
    <property type="term" value="P:cell division"/>
    <property type="evidence" value="ECO:0007669"/>
    <property type="project" value="UniProtKB-KW"/>
</dbReference>
<keyword evidence="5" id="KW-0132">Cell division</keyword>
<evidence type="ECO:0000256" key="3">
    <source>
        <dbReference type="ARBA" id="ARBA00020887"/>
    </source>
</evidence>
<evidence type="ECO:0000259" key="18">
    <source>
        <dbReference type="PROSITE" id="PS50901"/>
    </source>
</evidence>
<evidence type="ECO:0000256" key="9">
    <source>
        <dbReference type="ARBA" id="ARBA00022840"/>
    </source>
</evidence>
<evidence type="ECO:0000256" key="8">
    <source>
        <dbReference type="ARBA" id="ARBA00022829"/>
    </source>
</evidence>
<dbReference type="Pfam" id="PF01580">
    <property type="entry name" value="FtsK_SpoIIIE"/>
    <property type="match status" value="1"/>
</dbReference>
<proteinExistence type="inferred from homology"/>
<feature type="binding site" evidence="15">
    <location>
        <begin position="459"/>
        <end position="466"/>
    </location>
    <ligand>
        <name>ATP</name>
        <dbReference type="ChEBI" id="CHEBI:30616"/>
    </ligand>
</feature>
<dbReference type="KEGG" id="ppeg:KUA23_17935"/>
<dbReference type="Gene3D" id="3.30.980.40">
    <property type="match status" value="1"/>
</dbReference>
<keyword evidence="9 15" id="KW-0067">ATP-binding</keyword>
<reference evidence="19" key="2">
    <citation type="submission" date="2024-04" db="EMBL/GenBank/DDBJ databases">
        <authorList>
            <person name="Diaz M."/>
            <person name="Bach T."/>
            <person name="Gonzalez Anta G."/>
            <person name="Agaras B."/>
            <person name="Wibberg D."/>
            <person name="Noguera F."/>
            <person name="Canciani W."/>
            <person name="Ybarra T."/>
            <person name="Nunez M.L."/>
            <person name="Valverde C."/>
        </authorList>
    </citation>
    <scope>NUCLEOTIDE SEQUENCE</scope>
    <source>
        <strain evidence="19">1008</strain>
    </source>
</reference>
<dbReference type="EMBL" id="CP078013">
    <property type="protein sequence ID" value="USV98942.1"/>
    <property type="molecule type" value="Genomic_DNA"/>
</dbReference>
<dbReference type="Gene3D" id="3.40.50.300">
    <property type="entry name" value="P-loop containing nucleotide triphosphate hydrolases"/>
    <property type="match status" value="1"/>
</dbReference>
<dbReference type="SMART" id="SM00843">
    <property type="entry name" value="Ftsk_gamma"/>
    <property type="match status" value="1"/>
</dbReference>
<keyword evidence="7 15" id="KW-0547">Nucleotide-binding</keyword>
<dbReference type="Pfam" id="PF17854">
    <property type="entry name" value="FtsK_alpha"/>
    <property type="match status" value="1"/>
</dbReference>
<keyword evidence="10 17" id="KW-1133">Transmembrane helix</keyword>
<comment type="subcellular location">
    <subcellularLocation>
        <location evidence="1">Cell membrane</location>
        <topology evidence="1">Multi-pass membrane protein</topology>
    </subcellularLocation>
</comment>
<dbReference type="InterPro" id="IPR002543">
    <property type="entry name" value="FtsK_dom"/>
</dbReference>
<dbReference type="InterPro" id="IPR050206">
    <property type="entry name" value="FtsK/SpoIIIE/SftA"/>
</dbReference>
<dbReference type="InterPro" id="IPR025199">
    <property type="entry name" value="FtsK_4TM"/>
</dbReference>
<keyword evidence="4" id="KW-1003">Cell membrane</keyword>
<keyword evidence="8" id="KW-0159">Chromosome partition</keyword>
<dbReference type="CDD" id="cd01127">
    <property type="entry name" value="TrwB_TraG_TraD_VirD4"/>
    <property type="match status" value="1"/>
</dbReference>
<evidence type="ECO:0000256" key="7">
    <source>
        <dbReference type="ARBA" id="ARBA00022741"/>
    </source>
</evidence>
<dbReference type="InterPro" id="IPR036388">
    <property type="entry name" value="WH-like_DNA-bd_sf"/>
</dbReference>
<dbReference type="Pfam" id="PF09397">
    <property type="entry name" value="FtsK_gamma"/>
    <property type="match status" value="1"/>
</dbReference>
<organism evidence="19 20">
    <name type="scientific">Pseudomonas pergaminensis</name>
    <dbReference type="NCBI Taxonomy" id="2853159"/>
    <lineage>
        <taxon>Bacteria</taxon>
        <taxon>Pseudomonadati</taxon>
        <taxon>Pseudomonadota</taxon>
        <taxon>Gammaproteobacteria</taxon>
        <taxon>Pseudomonadales</taxon>
        <taxon>Pseudomonadaceae</taxon>
        <taxon>Pseudomonas</taxon>
    </lineage>
</organism>
<keyword evidence="11" id="KW-0238">DNA-binding</keyword>
<accession>A0ABD7TBG2</accession>
<dbReference type="InterPro" id="IPR041027">
    <property type="entry name" value="FtsK_alpha"/>
</dbReference>
<keyword evidence="6 17" id="KW-0812">Transmembrane</keyword>
<dbReference type="FunFam" id="3.30.980.40:FF:000001">
    <property type="entry name" value="DNA translocase FtsK"/>
    <property type="match status" value="1"/>
</dbReference>
<keyword evidence="12 17" id="KW-0472">Membrane</keyword>
<evidence type="ECO:0000256" key="17">
    <source>
        <dbReference type="SAM" id="Phobius"/>
    </source>
</evidence>
<feature type="compositionally biased region" description="Basic and acidic residues" evidence="16">
    <location>
        <begin position="262"/>
        <end position="271"/>
    </location>
</feature>
<feature type="region of interest" description="Disordered" evidence="16">
    <location>
        <begin position="262"/>
        <end position="289"/>
    </location>
</feature>
<evidence type="ECO:0000256" key="4">
    <source>
        <dbReference type="ARBA" id="ARBA00022475"/>
    </source>
</evidence>
<feature type="transmembrane region" description="Helical" evidence="17">
    <location>
        <begin position="169"/>
        <end position="188"/>
    </location>
</feature>
<feature type="transmembrane region" description="Helical" evidence="17">
    <location>
        <begin position="76"/>
        <end position="94"/>
    </location>
</feature>
<dbReference type="InterPro" id="IPR018541">
    <property type="entry name" value="Ftsk_gamma"/>
</dbReference>
<dbReference type="PROSITE" id="PS50901">
    <property type="entry name" value="FTSK"/>
    <property type="match status" value="1"/>
</dbReference>
<gene>
    <name evidence="19" type="ORF">KUA23_17935</name>
</gene>
<feature type="compositionally biased region" description="Pro residues" evidence="16">
    <location>
        <begin position="275"/>
        <end position="284"/>
    </location>
</feature>
<evidence type="ECO:0000256" key="14">
    <source>
        <dbReference type="ARBA" id="ARBA00024784"/>
    </source>
</evidence>
<dbReference type="AlphaFoldDB" id="A0ABD7TBG2"/>
<protein>
    <recommendedName>
        <fullName evidence="3">DNA translocase FtsK</fullName>
    </recommendedName>
</protein>
<dbReference type="SUPFAM" id="SSF46785">
    <property type="entry name" value="Winged helix' DNA-binding domain"/>
    <property type="match status" value="1"/>
</dbReference>
<dbReference type="PANTHER" id="PTHR22683:SF41">
    <property type="entry name" value="DNA TRANSLOCASE FTSK"/>
    <property type="match status" value="1"/>
</dbReference>
<evidence type="ECO:0000313" key="19">
    <source>
        <dbReference type="EMBL" id="USV98942.1"/>
    </source>
</evidence>
<evidence type="ECO:0000256" key="5">
    <source>
        <dbReference type="ARBA" id="ARBA00022618"/>
    </source>
</evidence>
<dbReference type="Proteomes" id="UP001056907">
    <property type="component" value="Chromosome"/>
</dbReference>
<dbReference type="GO" id="GO:0003677">
    <property type="term" value="F:DNA binding"/>
    <property type="evidence" value="ECO:0007669"/>
    <property type="project" value="UniProtKB-KW"/>
</dbReference>
<dbReference type="GO" id="GO:0005524">
    <property type="term" value="F:ATP binding"/>
    <property type="evidence" value="ECO:0007669"/>
    <property type="project" value="UniProtKB-UniRule"/>
</dbReference>
<evidence type="ECO:0000256" key="16">
    <source>
        <dbReference type="SAM" id="MobiDB-lite"/>
    </source>
</evidence>
<evidence type="ECO:0000256" key="10">
    <source>
        <dbReference type="ARBA" id="ARBA00022989"/>
    </source>
</evidence>
<comment type="function">
    <text evidence="14">Essential cell division protein that coordinates cell division and chromosome segregation. The N-terminus is involved in assembly of the cell-division machinery. The C-terminus functions as a DNA motor that moves dsDNA in an ATP-dependent manner towards the dif recombination site, which is located within the replication terminus region. Translocation stops specifically at Xer-dif sites, where FtsK interacts with the Xer recombinase, allowing activation of chromosome unlinking by recombination. FtsK orienting polar sequences (KOPS) guide the direction of DNA translocation. FtsK can remove proteins from DNA as it translocates, but translocation stops specifically at XerCD-dif site, thereby preventing removal of XerC and XerD from dif.</text>
</comment>
<evidence type="ECO:0000313" key="20">
    <source>
        <dbReference type="Proteomes" id="UP001056907"/>
    </source>
</evidence>
<sequence>MKKSAATPKAAVVPAWRQHLHYRLKEGALIAIGALCLFLMMALLTYGKDDPGWSHNSKIEDVQNFGGPAGSYSADILFMVLGYFAYIFPLLLAIKTWQIFRQRHEPWQWSGWLFSWRLIGLVFLVLSGAALAHIHFHAPTGLPAGAGGALGESLGDLARKTLNIQGSTLMFIALFLFGLTVFTDLSWFKVMDVTGKITLDLLELFQGAANRWWAARVDRKRMVAQLREVDTRVNEVVAPSTPDRREQAKVKERLIEREQALSKHMSDREKQVPPVIAPAPPKPAEPSHRVQKEKQAPLFVDSAVEGTLPPISILDPAEKKQLNYSPESLAAVGHLLEIKLKEFGVEVSVDSIHPGPVITRYEIQPAAGVKVSRIANLAKDLARSLAVTSVRVVEVIPGKTTVGIEIPNEDRQIVRFSEVLSTPEYDNFKSPVTLALGHDIGGKPVITDLAKMPHLLVAGTTGSGKSVGVNAMILSILFKSGPEDAKLIMIDPKMLELSIYEGIPHLLCPVVTDMKDAANALRWSVAEMERRYKLMAKMGVRNLSGFNAKVKEAQDAGTPLTDPLYKRESIHDEAPLLSKLPTIVVVVDEFADMMMIVGKKVEELIARIAQKARAAGIHLILATQRPSVDVITGLIKANIPTRMAFQVSSKIDSRTIIDQGGAEQLLGHGDMLYMPPGTSLPIRVHGAFVSDDEVHRVVEAWKLRGAPEYNDDILAGVEEAGSGFDGGSSGGDDDAETDALYDEAVAFVLESRRASISAVQRKLKIGYNRAARMIEAMEMAGVVTAMNTNGSREVIAPGQMRD</sequence>
<dbReference type="SUPFAM" id="SSF52540">
    <property type="entry name" value="P-loop containing nucleoside triphosphate hydrolases"/>
    <property type="match status" value="1"/>
</dbReference>